<evidence type="ECO:0000313" key="1">
    <source>
        <dbReference type="Ensembl" id="ENSSRHP00000102874.1"/>
    </source>
</evidence>
<dbReference type="Gene3D" id="3.40.50.300">
    <property type="entry name" value="P-loop containing nucleotide triphosphate hydrolases"/>
    <property type="match status" value="1"/>
</dbReference>
<dbReference type="SUPFAM" id="SSF52540">
    <property type="entry name" value="P-loop containing nucleoside triphosphate hydrolases"/>
    <property type="match status" value="1"/>
</dbReference>
<dbReference type="GO" id="GO:0034458">
    <property type="term" value="F:3'-5' RNA helicase activity"/>
    <property type="evidence" value="ECO:0007669"/>
    <property type="project" value="TreeGrafter"/>
</dbReference>
<accession>A0A673NIG0</accession>
<evidence type="ECO:0000313" key="2">
    <source>
        <dbReference type="Proteomes" id="UP000472270"/>
    </source>
</evidence>
<dbReference type="InterPro" id="IPR027417">
    <property type="entry name" value="P-loop_NTPase"/>
</dbReference>
<protein>
    <recommendedName>
        <fullName evidence="3">Helicase ATP-binding domain-containing protein</fullName>
    </recommendedName>
</protein>
<keyword evidence="2" id="KW-1185">Reference proteome</keyword>
<dbReference type="Ensembl" id="ENSSRHT00000105637.1">
    <property type="protein sequence ID" value="ENSSRHP00000102874.1"/>
    <property type="gene ID" value="ENSSRHG00000050319.1"/>
</dbReference>
<sequence length="109" mass="12367">QRRRRTFYKLIQTVKENTFLIVTGEAGSGKTTQLPQYLYKAGFCRTGVTQPRRVAAITVVQRVSHEMGVWLGEEVGYQVRFDDCSTKNIRFLKDHVTLKIGVMAAENSA</sequence>
<reference evidence="1" key="2">
    <citation type="submission" date="2025-09" db="UniProtKB">
        <authorList>
            <consortium name="Ensembl"/>
        </authorList>
    </citation>
    <scope>IDENTIFICATION</scope>
</reference>
<dbReference type="PANTHER" id="PTHR18934">
    <property type="entry name" value="ATP-DEPENDENT RNA HELICASE"/>
    <property type="match status" value="1"/>
</dbReference>
<dbReference type="PANTHER" id="PTHR18934:SF271">
    <property type="entry name" value="ATP-DEPENDENT RNA HELICASE DHX40-RELATED"/>
    <property type="match status" value="1"/>
</dbReference>
<dbReference type="AlphaFoldDB" id="A0A673NIG0"/>
<dbReference type="GO" id="GO:0003723">
    <property type="term" value="F:RNA binding"/>
    <property type="evidence" value="ECO:0007669"/>
    <property type="project" value="TreeGrafter"/>
</dbReference>
<evidence type="ECO:0008006" key="3">
    <source>
        <dbReference type="Google" id="ProtNLM"/>
    </source>
</evidence>
<organism evidence="1 2">
    <name type="scientific">Sinocyclocheilus rhinocerous</name>
    <dbReference type="NCBI Taxonomy" id="307959"/>
    <lineage>
        <taxon>Eukaryota</taxon>
        <taxon>Metazoa</taxon>
        <taxon>Chordata</taxon>
        <taxon>Craniata</taxon>
        <taxon>Vertebrata</taxon>
        <taxon>Euteleostomi</taxon>
        <taxon>Actinopterygii</taxon>
        <taxon>Neopterygii</taxon>
        <taxon>Teleostei</taxon>
        <taxon>Ostariophysi</taxon>
        <taxon>Cypriniformes</taxon>
        <taxon>Cyprinidae</taxon>
        <taxon>Cyprininae</taxon>
        <taxon>Sinocyclocheilus</taxon>
    </lineage>
</organism>
<reference evidence="1" key="1">
    <citation type="submission" date="2025-08" db="UniProtKB">
        <authorList>
            <consortium name="Ensembl"/>
        </authorList>
    </citation>
    <scope>IDENTIFICATION</scope>
</reference>
<name>A0A673NIG0_9TELE</name>
<proteinExistence type="predicted"/>
<dbReference type="Proteomes" id="UP000472270">
    <property type="component" value="Unassembled WGS sequence"/>
</dbReference>